<keyword evidence="1" id="KW-1133">Transmembrane helix</keyword>
<keyword evidence="1" id="KW-0472">Membrane</keyword>
<keyword evidence="1" id="KW-0812">Transmembrane</keyword>
<sequence>MLSSILLSAVTFPLAVMNLWHAVPLVVSVSLVWSATRHELLQPILHHAVRFALWVLGFMGIFMVLLGIMQYFAG</sequence>
<reference evidence="2 3" key="1">
    <citation type="submission" date="2019-02" db="EMBL/GenBank/DDBJ databases">
        <title>Deep-cultivation of Planctomycetes and their phenomic and genomic characterization uncovers novel biology.</title>
        <authorList>
            <person name="Wiegand S."/>
            <person name="Jogler M."/>
            <person name="Boedeker C."/>
            <person name="Pinto D."/>
            <person name="Vollmers J."/>
            <person name="Rivas-Marin E."/>
            <person name="Kohn T."/>
            <person name="Peeters S.H."/>
            <person name="Heuer A."/>
            <person name="Rast P."/>
            <person name="Oberbeckmann S."/>
            <person name="Bunk B."/>
            <person name="Jeske O."/>
            <person name="Meyerdierks A."/>
            <person name="Storesund J.E."/>
            <person name="Kallscheuer N."/>
            <person name="Luecker S."/>
            <person name="Lage O.M."/>
            <person name="Pohl T."/>
            <person name="Merkel B.J."/>
            <person name="Hornburger P."/>
            <person name="Mueller R.-W."/>
            <person name="Bruemmer F."/>
            <person name="Labrenz M."/>
            <person name="Spormann A.M."/>
            <person name="Op den Camp H."/>
            <person name="Overmann J."/>
            <person name="Amann R."/>
            <person name="Jetten M.S.M."/>
            <person name="Mascher T."/>
            <person name="Medema M.H."/>
            <person name="Devos D.P."/>
            <person name="Kaster A.-K."/>
            <person name="Ovreas L."/>
            <person name="Rohde M."/>
            <person name="Galperin M.Y."/>
            <person name="Jogler C."/>
        </authorList>
    </citation>
    <scope>NUCLEOTIDE SEQUENCE [LARGE SCALE GENOMIC DNA]</scope>
    <source>
        <strain evidence="2 3">HG15A2</strain>
    </source>
</reference>
<dbReference type="Proteomes" id="UP000319852">
    <property type="component" value="Chromosome"/>
</dbReference>
<gene>
    <name evidence="2" type="ORF">HG15A2_01190</name>
</gene>
<dbReference type="KEGG" id="amob:HG15A2_01190"/>
<dbReference type="OrthoDB" id="290340at2"/>
<dbReference type="AlphaFoldDB" id="A0A517MPQ7"/>
<protein>
    <recommendedName>
        <fullName evidence="4">NADH dehydrogenase subunit 4</fullName>
    </recommendedName>
</protein>
<keyword evidence="3" id="KW-1185">Reference proteome</keyword>
<proteinExistence type="predicted"/>
<feature type="transmembrane region" description="Helical" evidence="1">
    <location>
        <begin position="52"/>
        <end position="73"/>
    </location>
</feature>
<evidence type="ECO:0000313" key="2">
    <source>
        <dbReference type="EMBL" id="QDS96861.1"/>
    </source>
</evidence>
<organism evidence="2 3">
    <name type="scientific">Adhaeretor mobilis</name>
    <dbReference type="NCBI Taxonomy" id="1930276"/>
    <lineage>
        <taxon>Bacteria</taxon>
        <taxon>Pseudomonadati</taxon>
        <taxon>Planctomycetota</taxon>
        <taxon>Planctomycetia</taxon>
        <taxon>Pirellulales</taxon>
        <taxon>Lacipirellulaceae</taxon>
        <taxon>Adhaeretor</taxon>
    </lineage>
</organism>
<accession>A0A517MPQ7</accession>
<evidence type="ECO:0000313" key="3">
    <source>
        <dbReference type="Proteomes" id="UP000319852"/>
    </source>
</evidence>
<dbReference type="EMBL" id="CP036263">
    <property type="protein sequence ID" value="QDS96861.1"/>
    <property type="molecule type" value="Genomic_DNA"/>
</dbReference>
<name>A0A517MPQ7_9BACT</name>
<evidence type="ECO:0008006" key="4">
    <source>
        <dbReference type="Google" id="ProtNLM"/>
    </source>
</evidence>
<evidence type="ECO:0000256" key="1">
    <source>
        <dbReference type="SAM" id="Phobius"/>
    </source>
</evidence>
<dbReference type="RefSeq" id="WP_145056801.1">
    <property type="nucleotide sequence ID" value="NZ_CP036263.1"/>
</dbReference>